<gene>
    <name evidence="6" type="ORF">FHU37_001479</name>
</gene>
<dbReference type="GO" id="GO:0005829">
    <property type="term" value="C:cytosol"/>
    <property type="evidence" value="ECO:0007669"/>
    <property type="project" value="TreeGrafter"/>
</dbReference>
<organism evidence="6 7">
    <name type="scientific">Allostreptomyces psammosilenae</name>
    <dbReference type="NCBI Taxonomy" id="1892865"/>
    <lineage>
        <taxon>Bacteria</taxon>
        <taxon>Bacillati</taxon>
        <taxon>Actinomycetota</taxon>
        <taxon>Actinomycetes</taxon>
        <taxon>Kitasatosporales</taxon>
        <taxon>Streptomycetaceae</taxon>
        <taxon>Allostreptomyces</taxon>
    </lineage>
</organism>
<dbReference type="RefSeq" id="WP_179813414.1">
    <property type="nucleotide sequence ID" value="NZ_JACBZD010000001.1"/>
</dbReference>
<dbReference type="EMBL" id="JACBZD010000001">
    <property type="protein sequence ID" value="NYI04536.1"/>
    <property type="molecule type" value="Genomic_DNA"/>
</dbReference>
<dbReference type="Gene3D" id="3.40.47.10">
    <property type="match status" value="2"/>
</dbReference>
<name>A0A852ZQ15_9ACTN</name>
<sequence>MSEHPPASGPRPGSGSRRGRGTAPDAVVVTGIGVMLPRTSGVRDFWRNVSLGRSQIGPLTRFDAPGQGLAVHAAAQIDSFDADRLLPDLDARHAAKYSREILITMAAVVQARQDAALRDGDLDPSRLGVVMSSSRGPLAWWRPVLRGEDPDVLAERGAPMFAGLPGFPATLSAIHIGARGLVTTVSNACVGGHQAIGIALEELLSDRADAVLAGGHEFPIVPEVLHSYRAMGRGVISSEKRDPTHAVRPYNDDREGFALGEGAVVLCLERESTARRRGARVYARLLAHRYLNEAGHPTTMDLTGRLTAGLIRRTLADSGLRPEDVDYFCAHGTATRYNDLAESRALRALYPDRTPGRLPPISSNKPIYGHTFGLAGVINAAATSLMLHHQRLAPTINLTSPDPECDHDHVAEGPRDTEVRTAVSLSFAFGSQTSVLALETAA</sequence>
<feature type="region of interest" description="Disordered" evidence="4">
    <location>
        <begin position="1"/>
        <end position="23"/>
    </location>
</feature>
<evidence type="ECO:0000313" key="7">
    <source>
        <dbReference type="Proteomes" id="UP000567795"/>
    </source>
</evidence>
<evidence type="ECO:0000256" key="4">
    <source>
        <dbReference type="SAM" id="MobiDB-lite"/>
    </source>
</evidence>
<evidence type="ECO:0000256" key="2">
    <source>
        <dbReference type="ARBA" id="ARBA00022679"/>
    </source>
</evidence>
<protein>
    <submittedName>
        <fullName evidence="6">3-oxoacyl-[acyl-carrier-protein] synthase II</fullName>
        <ecNumber evidence="6">2.3.1.179</ecNumber>
    </submittedName>
</protein>
<proteinExistence type="inferred from homology"/>
<dbReference type="AlphaFoldDB" id="A0A852ZQ15"/>
<comment type="caution">
    <text evidence="6">The sequence shown here is derived from an EMBL/GenBank/DDBJ whole genome shotgun (WGS) entry which is preliminary data.</text>
</comment>
<dbReference type="InterPro" id="IPR000794">
    <property type="entry name" value="Beta-ketoacyl_synthase"/>
</dbReference>
<dbReference type="InterPro" id="IPR020841">
    <property type="entry name" value="PKS_Beta-ketoAc_synthase_dom"/>
</dbReference>
<dbReference type="GO" id="GO:0006633">
    <property type="term" value="P:fatty acid biosynthetic process"/>
    <property type="evidence" value="ECO:0007669"/>
    <property type="project" value="TreeGrafter"/>
</dbReference>
<dbReference type="Pfam" id="PF00109">
    <property type="entry name" value="ketoacyl-synt"/>
    <property type="match status" value="1"/>
</dbReference>
<dbReference type="PANTHER" id="PTHR11712">
    <property type="entry name" value="POLYKETIDE SYNTHASE-RELATED"/>
    <property type="match status" value="1"/>
</dbReference>
<dbReference type="SMART" id="SM00825">
    <property type="entry name" value="PKS_KS"/>
    <property type="match status" value="1"/>
</dbReference>
<dbReference type="InterPro" id="IPR016039">
    <property type="entry name" value="Thiolase-like"/>
</dbReference>
<dbReference type="GO" id="GO:0004315">
    <property type="term" value="F:3-oxoacyl-[acyl-carrier-protein] synthase activity"/>
    <property type="evidence" value="ECO:0007669"/>
    <property type="project" value="UniProtKB-EC"/>
</dbReference>
<evidence type="ECO:0000256" key="1">
    <source>
        <dbReference type="ARBA" id="ARBA00008467"/>
    </source>
</evidence>
<evidence type="ECO:0000256" key="3">
    <source>
        <dbReference type="RuleBase" id="RU003694"/>
    </source>
</evidence>
<keyword evidence="6" id="KW-0012">Acyltransferase</keyword>
<evidence type="ECO:0000259" key="5">
    <source>
        <dbReference type="PROSITE" id="PS52004"/>
    </source>
</evidence>
<dbReference type="InterPro" id="IPR014031">
    <property type="entry name" value="Ketoacyl_synth_C"/>
</dbReference>
<dbReference type="PROSITE" id="PS52004">
    <property type="entry name" value="KS3_2"/>
    <property type="match status" value="1"/>
</dbReference>
<dbReference type="PANTHER" id="PTHR11712:SF336">
    <property type="entry name" value="3-OXOACYL-[ACYL-CARRIER-PROTEIN] SYNTHASE, MITOCHONDRIAL"/>
    <property type="match status" value="1"/>
</dbReference>
<reference evidence="6 7" key="1">
    <citation type="submission" date="2020-07" db="EMBL/GenBank/DDBJ databases">
        <title>Sequencing the genomes of 1000 actinobacteria strains.</title>
        <authorList>
            <person name="Klenk H.-P."/>
        </authorList>
    </citation>
    <scope>NUCLEOTIDE SEQUENCE [LARGE SCALE GENOMIC DNA]</scope>
    <source>
        <strain evidence="6 7">DSM 42178</strain>
    </source>
</reference>
<accession>A0A852ZQ15</accession>
<comment type="similarity">
    <text evidence="1 3">Belongs to the thiolase-like superfamily. Beta-ketoacyl-ACP synthases family.</text>
</comment>
<dbReference type="Pfam" id="PF02801">
    <property type="entry name" value="Ketoacyl-synt_C"/>
    <property type="match status" value="1"/>
</dbReference>
<dbReference type="CDD" id="cd00834">
    <property type="entry name" value="KAS_I_II"/>
    <property type="match status" value="1"/>
</dbReference>
<dbReference type="Proteomes" id="UP000567795">
    <property type="component" value="Unassembled WGS sequence"/>
</dbReference>
<dbReference type="InterPro" id="IPR014030">
    <property type="entry name" value="Ketoacyl_synth_N"/>
</dbReference>
<dbReference type="EC" id="2.3.1.179" evidence="6"/>
<keyword evidence="7" id="KW-1185">Reference proteome</keyword>
<evidence type="ECO:0000313" key="6">
    <source>
        <dbReference type="EMBL" id="NYI04536.1"/>
    </source>
</evidence>
<dbReference type="SUPFAM" id="SSF53901">
    <property type="entry name" value="Thiolase-like"/>
    <property type="match status" value="2"/>
</dbReference>
<keyword evidence="2 3" id="KW-0808">Transferase</keyword>
<feature type="domain" description="Ketosynthase family 3 (KS3)" evidence="5">
    <location>
        <begin position="24"/>
        <end position="440"/>
    </location>
</feature>